<feature type="region of interest" description="Disordered" evidence="1">
    <location>
        <begin position="428"/>
        <end position="471"/>
    </location>
</feature>
<dbReference type="Proteomes" id="UP000245946">
    <property type="component" value="Unassembled WGS sequence"/>
</dbReference>
<sequence length="548" mass="59509">MRPGELNLTLSGDKLLLGGYGNFLPADQLVLAAQVETFRYILCAVYAWLAWEHIVTFFEEIQRWKQLILKREVVLVNICVLLSRYLSWTNAIASAVFFFANPFSCQATFSWIFATYALVWGTTATIFVARVNSLYPAQRKLHMFVWACFTVVALLWAVSVGFFWSARLPEAYHLPRMPQCTAAPSPTVHVMGFAGATCFDVLILVLTVHSARKNFRGHKRSGIMSPQTWVLETAVIYAAVCLACNIAQLAVWVMQKNVVLRAYPIPFAIVVNPVIASRIVFHGATWGSKTALLESRLVKITEDDVANWQRNPGVLGAAPSTTVKLPSKRFSASVSGPAAGAMGGHSRSGSISGETMYEKGGAFDERLGFNTLLVRSGSVTRKEDALEEVTTPAAQPNGAAPPFSDPFNTVTAPEPVVIRRNTGTALHLSGASQASSSSLTSTPPSISAPTLNFDDDDDVGPRGERRDSAPRVRLAPLGWEIQGLENAPPAGDDDLEQAIARQPPQFSDRATPRAPAPGRASRDRARAASVASERGGVMISQHVQTRVD</sequence>
<reference evidence="3 4" key="1">
    <citation type="journal article" date="2018" name="Mol. Biol. Evol.">
        <title>Broad Genomic Sampling Reveals a Smut Pathogenic Ancestry of the Fungal Clade Ustilaginomycotina.</title>
        <authorList>
            <person name="Kijpornyongpan T."/>
            <person name="Mondo S.J."/>
            <person name="Barry K."/>
            <person name="Sandor L."/>
            <person name="Lee J."/>
            <person name="Lipzen A."/>
            <person name="Pangilinan J."/>
            <person name="LaButti K."/>
            <person name="Hainaut M."/>
            <person name="Henrissat B."/>
            <person name="Grigoriev I.V."/>
            <person name="Spatafora J.W."/>
            <person name="Aime M.C."/>
        </authorList>
    </citation>
    <scope>NUCLEOTIDE SEQUENCE [LARGE SCALE GENOMIC DNA]</scope>
    <source>
        <strain evidence="3 4">MCA 4186</strain>
    </source>
</reference>
<feature type="transmembrane region" description="Helical" evidence="2">
    <location>
        <begin position="111"/>
        <end position="131"/>
    </location>
</feature>
<keyword evidence="4" id="KW-1185">Reference proteome</keyword>
<proteinExistence type="predicted"/>
<feature type="compositionally biased region" description="Low complexity" evidence="1">
    <location>
        <begin position="527"/>
        <end position="536"/>
    </location>
</feature>
<feature type="transmembrane region" description="Helical" evidence="2">
    <location>
        <begin position="229"/>
        <end position="251"/>
    </location>
</feature>
<feature type="transmembrane region" description="Helical" evidence="2">
    <location>
        <begin position="143"/>
        <end position="166"/>
    </location>
</feature>
<keyword evidence="2" id="KW-0812">Transmembrane</keyword>
<accession>A0A316ZCZ8</accession>
<evidence type="ECO:0000313" key="4">
    <source>
        <dbReference type="Proteomes" id="UP000245946"/>
    </source>
</evidence>
<keyword evidence="2" id="KW-0472">Membrane</keyword>
<feature type="transmembrane region" description="Helical" evidence="2">
    <location>
        <begin position="186"/>
        <end position="208"/>
    </location>
</feature>
<dbReference type="AlphaFoldDB" id="A0A316ZCZ8"/>
<dbReference type="EMBL" id="KZ819292">
    <property type="protein sequence ID" value="PWN98155.1"/>
    <property type="molecule type" value="Genomic_DNA"/>
</dbReference>
<feature type="region of interest" description="Disordered" evidence="1">
    <location>
        <begin position="384"/>
        <end position="406"/>
    </location>
</feature>
<name>A0A316ZCZ8_9BASI</name>
<evidence type="ECO:0000256" key="2">
    <source>
        <dbReference type="SAM" id="Phobius"/>
    </source>
</evidence>
<feature type="compositionally biased region" description="Low complexity" evidence="1">
    <location>
        <begin position="428"/>
        <end position="451"/>
    </location>
</feature>
<feature type="compositionally biased region" description="Basic and acidic residues" evidence="1">
    <location>
        <begin position="459"/>
        <end position="470"/>
    </location>
</feature>
<evidence type="ECO:0000313" key="3">
    <source>
        <dbReference type="EMBL" id="PWN98155.1"/>
    </source>
</evidence>
<protein>
    <submittedName>
        <fullName evidence="3">Uncharacterized protein</fullName>
    </submittedName>
</protein>
<keyword evidence="2" id="KW-1133">Transmembrane helix</keyword>
<dbReference type="GeneID" id="37271669"/>
<dbReference type="OrthoDB" id="3251775at2759"/>
<dbReference type="RefSeq" id="XP_025598434.1">
    <property type="nucleotide sequence ID" value="XM_025744125.1"/>
</dbReference>
<gene>
    <name evidence="3" type="ORF">FA09DRAFT_338586</name>
</gene>
<organism evidence="3 4">
    <name type="scientific">Tilletiopsis washingtonensis</name>
    <dbReference type="NCBI Taxonomy" id="58919"/>
    <lineage>
        <taxon>Eukaryota</taxon>
        <taxon>Fungi</taxon>
        <taxon>Dikarya</taxon>
        <taxon>Basidiomycota</taxon>
        <taxon>Ustilaginomycotina</taxon>
        <taxon>Exobasidiomycetes</taxon>
        <taxon>Entylomatales</taxon>
        <taxon>Entylomatales incertae sedis</taxon>
        <taxon>Tilletiopsis</taxon>
    </lineage>
</organism>
<feature type="transmembrane region" description="Helical" evidence="2">
    <location>
        <begin position="73"/>
        <end position="99"/>
    </location>
</feature>
<evidence type="ECO:0000256" key="1">
    <source>
        <dbReference type="SAM" id="MobiDB-lite"/>
    </source>
</evidence>
<feature type="region of interest" description="Disordered" evidence="1">
    <location>
        <begin position="484"/>
        <end position="548"/>
    </location>
</feature>